<proteinExistence type="predicted"/>
<dbReference type="AlphaFoldDB" id="A0A2N9IL10"/>
<feature type="transmembrane region" description="Helical" evidence="1">
    <location>
        <begin position="109"/>
        <end position="130"/>
    </location>
</feature>
<keyword evidence="1" id="KW-1133">Transmembrane helix</keyword>
<sequence length="162" mass="18130">MTNNNNCNYGSNNQQQQEVVGSYFLGPAREASNMKEENMEEDTEDEEATAGYGTTGTWVGAAVGGTRIKPELMKAVLLVVKAMVENLRSVKLAFKDWRPTKLAIEDRRLVWVAIVVEGIAAMVVLERVVIDTRMSWWFDDPFAHRGSGVDARTRWLSPSCCQ</sequence>
<dbReference type="EMBL" id="OIVN01006122">
    <property type="protein sequence ID" value="SPD25552.1"/>
    <property type="molecule type" value="Genomic_DNA"/>
</dbReference>
<keyword evidence="1" id="KW-0472">Membrane</keyword>
<protein>
    <submittedName>
        <fullName evidence="2">Uncharacterized protein</fullName>
    </submittedName>
</protein>
<evidence type="ECO:0000313" key="2">
    <source>
        <dbReference type="EMBL" id="SPD25552.1"/>
    </source>
</evidence>
<gene>
    <name evidence="2" type="ORF">FSB_LOCUS53434</name>
</gene>
<accession>A0A2N9IL10</accession>
<name>A0A2N9IL10_FAGSY</name>
<evidence type="ECO:0000256" key="1">
    <source>
        <dbReference type="SAM" id="Phobius"/>
    </source>
</evidence>
<reference evidence="2" key="1">
    <citation type="submission" date="2018-02" db="EMBL/GenBank/DDBJ databases">
        <authorList>
            <person name="Cohen D.B."/>
            <person name="Kent A.D."/>
        </authorList>
    </citation>
    <scope>NUCLEOTIDE SEQUENCE</scope>
</reference>
<keyword evidence="1" id="KW-0812">Transmembrane</keyword>
<organism evidence="2">
    <name type="scientific">Fagus sylvatica</name>
    <name type="common">Beechnut</name>
    <dbReference type="NCBI Taxonomy" id="28930"/>
    <lineage>
        <taxon>Eukaryota</taxon>
        <taxon>Viridiplantae</taxon>
        <taxon>Streptophyta</taxon>
        <taxon>Embryophyta</taxon>
        <taxon>Tracheophyta</taxon>
        <taxon>Spermatophyta</taxon>
        <taxon>Magnoliopsida</taxon>
        <taxon>eudicotyledons</taxon>
        <taxon>Gunneridae</taxon>
        <taxon>Pentapetalae</taxon>
        <taxon>rosids</taxon>
        <taxon>fabids</taxon>
        <taxon>Fagales</taxon>
        <taxon>Fagaceae</taxon>
        <taxon>Fagus</taxon>
    </lineage>
</organism>